<keyword evidence="3" id="KW-1185">Reference proteome</keyword>
<evidence type="ECO:0000256" key="1">
    <source>
        <dbReference type="SAM" id="SignalP"/>
    </source>
</evidence>
<feature type="chain" id="PRO_5008598239" evidence="1">
    <location>
        <begin position="22"/>
        <end position="179"/>
    </location>
</feature>
<proteinExistence type="predicted"/>
<dbReference type="AlphaFoldDB" id="A0A1B7NVV3"/>
<comment type="caution">
    <text evidence="2">The sequence shown here is derived from an EMBL/GenBank/DDBJ whole genome shotgun (WGS) entry which is preliminary data.</text>
</comment>
<evidence type="ECO:0000313" key="2">
    <source>
        <dbReference type="EMBL" id="OAX80889.1"/>
    </source>
</evidence>
<sequence>MLYSAACAWLIQLLSAVGAAAAPPSTFFTIRASLGSAHYGWLTERQLPAMETPMVVVTLDEPSASLVSFASFGYMLMYSHTKPEFWYLNLDNSTAVNNVYDVTLTHQPGITWLHEGEEQRLVWNGAQNNTEGWTLCQGGVTGIQWRLVYNDTTPAAGLSSGSGYMQHCMPTTLVLMPYD</sequence>
<name>A0A1B7NVV3_9EURO</name>
<protein>
    <submittedName>
        <fullName evidence="2">Uncharacterized protein</fullName>
    </submittedName>
</protein>
<evidence type="ECO:0000313" key="3">
    <source>
        <dbReference type="Proteomes" id="UP000091918"/>
    </source>
</evidence>
<dbReference type="EMBL" id="LGUA01000594">
    <property type="protein sequence ID" value="OAX80889.1"/>
    <property type="molecule type" value="Genomic_DNA"/>
</dbReference>
<keyword evidence="1" id="KW-0732">Signal</keyword>
<gene>
    <name evidence="2" type="ORF">ACJ72_04770</name>
</gene>
<reference evidence="2 3" key="1">
    <citation type="submission" date="2015-07" db="EMBL/GenBank/DDBJ databases">
        <title>Emmonsia species relationships and genome sequence.</title>
        <authorList>
            <person name="Cuomo C.A."/>
            <person name="Schwartz I.S."/>
            <person name="Kenyon C."/>
            <person name="de Hoog G.S."/>
            <person name="Govender N.P."/>
            <person name="Botha A."/>
            <person name="Moreno L."/>
            <person name="de Vries M."/>
            <person name="Munoz J.F."/>
            <person name="Stielow J.B."/>
        </authorList>
    </citation>
    <scope>NUCLEOTIDE SEQUENCE [LARGE SCALE GENOMIC DNA]</scope>
    <source>
        <strain evidence="2 3">CBS 136260</strain>
    </source>
</reference>
<organism evidence="2 3">
    <name type="scientific">Emergomyces africanus</name>
    <dbReference type="NCBI Taxonomy" id="1955775"/>
    <lineage>
        <taxon>Eukaryota</taxon>
        <taxon>Fungi</taxon>
        <taxon>Dikarya</taxon>
        <taxon>Ascomycota</taxon>
        <taxon>Pezizomycotina</taxon>
        <taxon>Eurotiomycetes</taxon>
        <taxon>Eurotiomycetidae</taxon>
        <taxon>Onygenales</taxon>
        <taxon>Ajellomycetaceae</taxon>
        <taxon>Emergomyces</taxon>
    </lineage>
</organism>
<accession>A0A1B7NVV3</accession>
<dbReference type="Proteomes" id="UP000091918">
    <property type="component" value="Unassembled WGS sequence"/>
</dbReference>
<feature type="signal peptide" evidence="1">
    <location>
        <begin position="1"/>
        <end position="21"/>
    </location>
</feature>